<sequence>MRLTKKYKSVYFKCNNETYEIRVYAVKENEGPAERYDLMIFKDFKKVSLFVYSIDMTTHLKFRQAWLDPEPALKYLIDLAVKDITCKRIYPYVQGKFMGLEESQPERHLYKVH</sequence>
<protein>
    <submittedName>
        <fullName evidence="1">Uncharacterized protein</fullName>
    </submittedName>
</protein>
<dbReference type="EMBL" id="CAADRN010000387">
    <property type="protein sequence ID" value="VFU19552.1"/>
    <property type="molecule type" value="Genomic_DNA"/>
</dbReference>
<accession>A0A485M6G6</accession>
<reference evidence="1" key="1">
    <citation type="submission" date="2019-03" db="EMBL/GenBank/DDBJ databases">
        <authorList>
            <person name="Hao L."/>
        </authorList>
    </citation>
    <scope>NUCLEOTIDE SEQUENCE</scope>
</reference>
<gene>
    <name evidence="1" type="ORF">SCFA_830003</name>
</gene>
<evidence type="ECO:0000313" key="1">
    <source>
        <dbReference type="EMBL" id="VFU19552.1"/>
    </source>
</evidence>
<name>A0A485M6G6_9ZZZZ</name>
<dbReference type="AlphaFoldDB" id="A0A485M6G6"/>
<organism evidence="1">
    <name type="scientific">anaerobic digester metagenome</name>
    <dbReference type="NCBI Taxonomy" id="1263854"/>
    <lineage>
        <taxon>unclassified sequences</taxon>
        <taxon>metagenomes</taxon>
        <taxon>ecological metagenomes</taxon>
    </lineage>
</organism>
<proteinExistence type="predicted"/>